<sequence length="100" mass="11500">FHLMKRFWNNDVGFCGDPMWNFELGNRRGNRRESLNLRLVCGGAGIRSGGVGASCFDALQFEFSRLFVGRYLVVDGQHPSPSLERDLGRQRMEFESKRRS</sequence>
<accession>A0A7I3ZRM0</accession>
<dbReference type="EnsemblPlants" id="Pp3c12_5000V3.1">
    <property type="protein sequence ID" value="PAC:32974218.CDS.1"/>
    <property type="gene ID" value="Pp3c12_5000"/>
</dbReference>
<dbReference type="EMBL" id="ABEU02000012">
    <property type="status" value="NOT_ANNOTATED_CDS"/>
    <property type="molecule type" value="Genomic_DNA"/>
</dbReference>
<name>A0A7I3ZRM0_PHYPA</name>
<proteinExistence type="predicted"/>
<dbReference type="InParanoid" id="A0A7I3ZRM0"/>
<protein>
    <submittedName>
        <fullName evidence="1">Uncharacterized protein</fullName>
    </submittedName>
</protein>
<reference evidence="1 2" key="1">
    <citation type="journal article" date="2008" name="Science">
        <title>The Physcomitrella genome reveals evolutionary insights into the conquest of land by plants.</title>
        <authorList>
            <person name="Rensing S."/>
            <person name="Lang D."/>
            <person name="Zimmer A."/>
            <person name="Terry A."/>
            <person name="Salamov A."/>
            <person name="Shapiro H."/>
            <person name="Nishiyama T."/>
            <person name="Perroud P.-F."/>
            <person name="Lindquist E."/>
            <person name="Kamisugi Y."/>
            <person name="Tanahashi T."/>
            <person name="Sakakibara K."/>
            <person name="Fujita T."/>
            <person name="Oishi K."/>
            <person name="Shin-I T."/>
            <person name="Kuroki Y."/>
            <person name="Toyoda A."/>
            <person name="Suzuki Y."/>
            <person name="Hashimoto A."/>
            <person name="Yamaguchi K."/>
            <person name="Sugano A."/>
            <person name="Kohara Y."/>
            <person name="Fujiyama A."/>
            <person name="Anterola A."/>
            <person name="Aoki S."/>
            <person name="Ashton N."/>
            <person name="Barbazuk W.B."/>
            <person name="Barker E."/>
            <person name="Bennetzen J."/>
            <person name="Bezanilla M."/>
            <person name="Blankenship R."/>
            <person name="Cho S.H."/>
            <person name="Dutcher S."/>
            <person name="Estelle M."/>
            <person name="Fawcett J.A."/>
            <person name="Gundlach H."/>
            <person name="Hanada K."/>
            <person name="Heyl A."/>
            <person name="Hicks K.A."/>
            <person name="Hugh J."/>
            <person name="Lohr M."/>
            <person name="Mayer K."/>
            <person name="Melkozernov A."/>
            <person name="Murata T."/>
            <person name="Nelson D."/>
            <person name="Pils B."/>
            <person name="Prigge M."/>
            <person name="Reiss B."/>
            <person name="Renner T."/>
            <person name="Rombauts S."/>
            <person name="Rushton P."/>
            <person name="Sanderfoot A."/>
            <person name="Schween G."/>
            <person name="Shiu S.-H."/>
            <person name="Stueber K."/>
            <person name="Theodoulou F.L."/>
            <person name="Tu H."/>
            <person name="Van de Peer Y."/>
            <person name="Verrier P.J."/>
            <person name="Waters E."/>
            <person name="Wood A."/>
            <person name="Yang L."/>
            <person name="Cove D."/>
            <person name="Cuming A."/>
            <person name="Hasebe M."/>
            <person name="Lucas S."/>
            <person name="Mishler D.B."/>
            <person name="Reski R."/>
            <person name="Grigoriev I."/>
            <person name="Quatrano R.S."/>
            <person name="Boore J.L."/>
        </authorList>
    </citation>
    <scope>NUCLEOTIDE SEQUENCE [LARGE SCALE GENOMIC DNA]</scope>
    <source>
        <strain evidence="1 2">cv. Gransden 2004</strain>
    </source>
</reference>
<dbReference type="AlphaFoldDB" id="A0A7I3ZRM0"/>
<dbReference type="Gramene" id="Pp3c12_5000V3.1">
    <property type="protein sequence ID" value="PAC:32974218.CDS.1"/>
    <property type="gene ID" value="Pp3c12_5000"/>
</dbReference>
<evidence type="ECO:0000313" key="2">
    <source>
        <dbReference type="Proteomes" id="UP000006727"/>
    </source>
</evidence>
<reference evidence="1" key="3">
    <citation type="submission" date="2020-12" db="UniProtKB">
        <authorList>
            <consortium name="EnsemblPlants"/>
        </authorList>
    </citation>
    <scope>IDENTIFICATION</scope>
</reference>
<evidence type="ECO:0000313" key="1">
    <source>
        <dbReference type="EnsemblPlants" id="PAC:32974218.CDS.1"/>
    </source>
</evidence>
<dbReference type="Proteomes" id="UP000006727">
    <property type="component" value="Chromosome 12"/>
</dbReference>
<reference evidence="1 2" key="2">
    <citation type="journal article" date="2018" name="Plant J.">
        <title>The Physcomitrella patens chromosome-scale assembly reveals moss genome structure and evolution.</title>
        <authorList>
            <person name="Lang D."/>
            <person name="Ullrich K.K."/>
            <person name="Murat F."/>
            <person name="Fuchs J."/>
            <person name="Jenkins J."/>
            <person name="Haas F.B."/>
            <person name="Piednoel M."/>
            <person name="Gundlach H."/>
            <person name="Van Bel M."/>
            <person name="Meyberg R."/>
            <person name="Vives C."/>
            <person name="Morata J."/>
            <person name="Symeonidi A."/>
            <person name="Hiss M."/>
            <person name="Muchero W."/>
            <person name="Kamisugi Y."/>
            <person name="Saleh O."/>
            <person name="Blanc G."/>
            <person name="Decker E.L."/>
            <person name="van Gessel N."/>
            <person name="Grimwood J."/>
            <person name="Hayes R.D."/>
            <person name="Graham S.W."/>
            <person name="Gunter L.E."/>
            <person name="McDaniel S.F."/>
            <person name="Hoernstein S.N.W."/>
            <person name="Larsson A."/>
            <person name="Li F.W."/>
            <person name="Perroud P.F."/>
            <person name="Phillips J."/>
            <person name="Ranjan P."/>
            <person name="Rokshar D.S."/>
            <person name="Rothfels C.J."/>
            <person name="Schneider L."/>
            <person name="Shu S."/>
            <person name="Stevenson D.W."/>
            <person name="Thummler F."/>
            <person name="Tillich M."/>
            <person name="Villarreal Aguilar J.C."/>
            <person name="Widiez T."/>
            <person name="Wong G.K."/>
            <person name="Wymore A."/>
            <person name="Zhang Y."/>
            <person name="Zimmer A.D."/>
            <person name="Quatrano R.S."/>
            <person name="Mayer K.F.X."/>
            <person name="Goodstein D."/>
            <person name="Casacuberta J.M."/>
            <person name="Vandepoele K."/>
            <person name="Reski R."/>
            <person name="Cuming A.C."/>
            <person name="Tuskan G.A."/>
            <person name="Maumus F."/>
            <person name="Salse J."/>
            <person name="Schmutz J."/>
            <person name="Rensing S.A."/>
        </authorList>
    </citation>
    <scope>NUCLEOTIDE SEQUENCE [LARGE SCALE GENOMIC DNA]</scope>
    <source>
        <strain evidence="1 2">cv. Gransden 2004</strain>
    </source>
</reference>
<keyword evidence="2" id="KW-1185">Reference proteome</keyword>
<organism evidence="1 2">
    <name type="scientific">Physcomitrium patens</name>
    <name type="common">Spreading-leaved earth moss</name>
    <name type="synonym">Physcomitrella patens</name>
    <dbReference type="NCBI Taxonomy" id="3218"/>
    <lineage>
        <taxon>Eukaryota</taxon>
        <taxon>Viridiplantae</taxon>
        <taxon>Streptophyta</taxon>
        <taxon>Embryophyta</taxon>
        <taxon>Bryophyta</taxon>
        <taxon>Bryophytina</taxon>
        <taxon>Bryopsida</taxon>
        <taxon>Funariidae</taxon>
        <taxon>Funariales</taxon>
        <taxon>Funariaceae</taxon>
        <taxon>Physcomitrium</taxon>
    </lineage>
</organism>